<evidence type="ECO:0000313" key="4">
    <source>
        <dbReference type="Proteomes" id="UP000011021"/>
    </source>
</evidence>
<keyword evidence="1" id="KW-0812">Transmembrane</keyword>
<dbReference type="GO" id="GO:0016020">
    <property type="term" value="C:membrane"/>
    <property type="evidence" value="ECO:0007669"/>
    <property type="project" value="InterPro"/>
</dbReference>
<feature type="domain" description="EamA" evidence="2">
    <location>
        <begin position="5"/>
        <end position="111"/>
    </location>
</feature>
<dbReference type="Proteomes" id="UP000011021">
    <property type="component" value="Unassembled WGS sequence"/>
</dbReference>
<dbReference type="eggNOG" id="COG2076">
    <property type="taxonomic scope" value="Bacteria"/>
</dbReference>
<evidence type="ECO:0000256" key="1">
    <source>
        <dbReference type="SAM" id="Phobius"/>
    </source>
</evidence>
<dbReference type="Gene3D" id="1.10.3730.20">
    <property type="match status" value="1"/>
</dbReference>
<dbReference type="RefSeq" id="WP_005672776.1">
    <property type="nucleotide sequence ID" value="NZ_CP146288.1"/>
</dbReference>
<feature type="transmembrane region" description="Helical" evidence="1">
    <location>
        <begin position="69"/>
        <end position="88"/>
    </location>
</feature>
<keyword evidence="1" id="KW-1133">Transmembrane helix</keyword>
<dbReference type="InterPro" id="IPR037185">
    <property type="entry name" value="EmrE-like"/>
</dbReference>
<sequence>MLTYFWALMCVFGMAAGQILFKLAANSLAETGSFLVPRTATLLFTALALYGLITIAWIWVLQKAELGKVYPMMALAFVLVPLASHWLFGERFTPQYFIGIVLIMGGIVVAVRS</sequence>
<dbReference type="HOGENOM" id="CLU_131462_5_0_4"/>
<accession>E7RVF7</accession>
<feature type="transmembrane region" description="Helical" evidence="1">
    <location>
        <begin position="41"/>
        <end position="62"/>
    </location>
</feature>
<comment type="caution">
    <text evidence="3">The sequence shown here is derived from an EMBL/GenBank/DDBJ whole genome shotgun (WGS) entry which is preliminary data.</text>
</comment>
<dbReference type="InterPro" id="IPR000620">
    <property type="entry name" value="EamA_dom"/>
</dbReference>
<organism evidence="3 4">
    <name type="scientific">Lautropia mirabilis ATCC 51599</name>
    <dbReference type="NCBI Taxonomy" id="887898"/>
    <lineage>
        <taxon>Bacteria</taxon>
        <taxon>Pseudomonadati</taxon>
        <taxon>Pseudomonadota</taxon>
        <taxon>Betaproteobacteria</taxon>
        <taxon>Burkholderiales</taxon>
        <taxon>Burkholderiaceae</taxon>
        <taxon>Lautropia</taxon>
    </lineage>
</organism>
<dbReference type="EMBL" id="AEQP01000002">
    <property type="protein sequence ID" value="EFV95761.1"/>
    <property type="molecule type" value="Genomic_DNA"/>
</dbReference>
<keyword evidence="1" id="KW-0472">Membrane</keyword>
<gene>
    <name evidence="3" type="ORF">HMPREF0551_0669</name>
</gene>
<name>E7RVF7_9BURK</name>
<reference evidence="3 4" key="1">
    <citation type="submission" date="2010-12" db="EMBL/GenBank/DDBJ databases">
        <authorList>
            <person name="Muzny D."/>
            <person name="Qin X."/>
            <person name="Deng J."/>
            <person name="Jiang H."/>
            <person name="Liu Y."/>
            <person name="Qu J."/>
            <person name="Song X.-Z."/>
            <person name="Zhang L."/>
            <person name="Thornton R."/>
            <person name="Coyle M."/>
            <person name="Francisco L."/>
            <person name="Jackson L."/>
            <person name="Javaid M."/>
            <person name="Korchina V."/>
            <person name="Kovar C."/>
            <person name="Mata R."/>
            <person name="Mathew T."/>
            <person name="Ngo R."/>
            <person name="Nguyen L."/>
            <person name="Nguyen N."/>
            <person name="Okwuonu G."/>
            <person name="Ongeri F."/>
            <person name="Pham C."/>
            <person name="Simmons D."/>
            <person name="Wilczek-Boney K."/>
            <person name="Hale W."/>
            <person name="Jakkamsetti A."/>
            <person name="Pham P."/>
            <person name="Ruth R."/>
            <person name="San Lucas F."/>
            <person name="Warren J."/>
            <person name="Zhang J."/>
            <person name="Zhao Z."/>
            <person name="Zhou C."/>
            <person name="Zhu D."/>
            <person name="Lee S."/>
            <person name="Bess C."/>
            <person name="Blankenburg K."/>
            <person name="Forbes L."/>
            <person name="Fu Q."/>
            <person name="Gubbala S."/>
            <person name="Hirani K."/>
            <person name="Jayaseelan J.C."/>
            <person name="Lara F."/>
            <person name="Munidasa M."/>
            <person name="Palculict T."/>
            <person name="Patil S."/>
            <person name="Pu L.-L."/>
            <person name="Saada N."/>
            <person name="Tang L."/>
            <person name="Weissenberger G."/>
            <person name="Zhu Y."/>
            <person name="Hemphill L."/>
            <person name="Shang Y."/>
            <person name="Youmans B."/>
            <person name="Ayvaz T."/>
            <person name="Ross M."/>
            <person name="Santibanez J."/>
            <person name="Aqrawi P."/>
            <person name="Gross S."/>
            <person name="Joshi V."/>
            <person name="Fowler G."/>
            <person name="Nazareth L."/>
            <person name="Reid J."/>
            <person name="Worley K."/>
            <person name="Petrosino J."/>
            <person name="Highlander S."/>
            <person name="Gibbs R."/>
        </authorList>
    </citation>
    <scope>NUCLEOTIDE SEQUENCE [LARGE SCALE GENOMIC DNA]</scope>
    <source>
        <strain evidence="3 4">ATCC 51599</strain>
    </source>
</reference>
<evidence type="ECO:0000259" key="2">
    <source>
        <dbReference type="Pfam" id="PF00892"/>
    </source>
</evidence>
<dbReference type="SUPFAM" id="SSF103481">
    <property type="entry name" value="Multidrug resistance efflux transporter EmrE"/>
    <property type="match status" value="1"/>
</dbReference>
<proteinExistence type="predicted"/>
<protein>
    <recommendedName>
        <fullName evidence="2">EamA domain-containing protein</fullName>
    </recommendedName>
</protein>
<evidence type="ECO:0000313" key="3">
    <source>
        <dbReference type="EMBL" id="EFV95761.1"/>
    </source>
</evidence>
<dbReference type="Pfam" id="PF00892">
    <property type="entry name" value="EamA"/>
    <property type="match status" value="1"/>
</dbReference>
<keyword evidence="4" id="KW-1185">Reference proteome</keyword>
<dbReference type="STRING" id="887898.HMPREF0551_0669"/>
<feature type="transmembrane region" description="Helical" evidence="1">
    <location>
        <begin position="94"/>
        <end position="111"/>
    </location>
</feature>
<dbReference type="AlphaFoldDB" id="E7RVF7"/>